<dbReference type="AlphaFoldDB" id="A0AAV5JN43"/>
<proteinExistence type="predicted"/>
<dbReference type="Proteomes" id="UP001054252">
    <property type="component" value="Unassembled WGS sequence"/>
</dbReference>
<gene>
    <name evidence="1" type="ORF">SLEP1_g24826</name>
</gene>
<evidence type="ECO:0000313" key="1">
    <source>
        <dbReference type="EMBL" id="GKV13861.1"/>
    </source>
</evidence>
<sequence>MDITALGSDLITPMLQEINAHCHIGLTTGYEITGNVWVITLYNPFMDC</sequence>
<dbReference type="EMBL" id="BPVZ01000039">
    <property type="protein sequence ID" value="GKV13861.1"/>
    <property type="molecule type" value="Genomic_DNA"/>
</dbReference>
<accession>A0AAV5JN43</accession>
<protein>
    <submittedName>
        <fullName evidence="1">Uncharacterized protein</fullName>
    </submittedName>
</protein>
<name>A0AAV5JN43_9ROSI</name>
<evidence type="ECO:0000313" key="2">
    <source>
        <dbReference type="Proteomes" id="UP001054252"/>
    </source>
</evidence>
<organism evidence="1 2">
    <name type="scientific">Rubroshorea leprosula</name>
    <dbReference type="NCBI Taxonomy" id="152421"/>
    <lineage>
        <taxon>Eukaryota</taxon>
        <taxon>Viridiplantae</taxon>
        <taxon>Streptophyta</taxon>
        <taxon>Embryophyta</taxon>
        <taxon>Tracheophyta</taxon>
        <taxon>Spermatophyta</taxon>
        <taxon>Magnoliopsida</taxon>
        <taxon>eudicotyledons</taxon>
        <taxon>Gunneridae</taxon>
        <taxon>Pentapetalae</taxon>
        <taxon>rosids</taxon>
        <taxon>malvids</taxon>
        <taxon>Malvales</taxon>
        <taxon>Dipterocarpaceae</taxon>
        <taxon>Rubroshorea</taxon>
    </lineage>
</organism>
<comment type="caution">
    <text evidence="1">The sequence shown here is derived from an EMBL/GenBank/DDBJ whole genome shotgun (WGS) entry which is preliminary data.</text>
</comment>
<keyword evidence="2" id="KW-1185">Reference proteome</keyword>
<reference evidence="1 2" key="1">
    <citation type="journal article" date="2021" name="Commun. Biol.">
        <title>The genome of Shorea leprosula (Dipterocarpaceae) highlights the ecological relevance of drought in aseasonal tropical rainforests.</title>
        <authorList>
            <person name="Ng K.K.S."/>
            <person name="Kobayashi M.J."/>
            <person name="Fawcett J.A."/>
            <person name="Hatakeyama M."/>
            <person name="Paape T."/>
            <person name="Ng C.H."/>
            <person name="Ang C.C."/>
            <person name="Tnah L.H."/>
            <person name="Lee C.T."/>
            <person name="Nishiyama T."/>
            <person name="Sese J."/>
            <person name="O'Brien M.J."/>
            <person name="Copetti D."/>
            <person name="Mohd Noor M.I."/>
            <person name="Ong R.C."/>
            <person name="Putra M."/>
            <person name="Sireger I.Z."/>
            <person name="Indrioko S."/>
            <person name="Kosugi Y."/>
            <person name="Izuno A."/>
            <person name="Isagi Y."/>
            <person name="Lee S.L."/>
            <person name="Shimizu K.K."/>
        </authorList>
    </citation>
    <scope>NUCLEOTIDE SEQUENCE [LARGE SCALE GENOMIC DNA]</scope>
    <source>
        <strain evidence="1">214</strain>
    </source>
</reference>